<evidence type="ECO:0000256" key="2">
    <source>
        <dbReference type="SAM" id="Phobius"/>
    </source>
</evidence>
<keyword evidence="4" id="KW-1185">Reference proteome</keyword>
<comment type="caution">
    <text evidence="3">The sequence shown here is derived from an EMBL/GenBank/DDBJ whole genome shotgun (WGS) entry which is preliminary data.</text>
</comment>
<accession>A0A8S4QUT1</accession>
<evidence type="ECO:0000256" key="1">
    <source>
        <dbReference type="SAM" id="MobiDB-lite"/>
    </source>
</evidence>
<keyword evidence="2" id="KW-0472">Membrane</keyword>
<dbReference type="AlphaFoldDB" id="A0A8S4QUT1"/>
<organism evidence="3 4">
    <name type="scientific">Pararge aegeria aegeria</name>
    <dbReference type="NCBI Taxonomy" id="348720"/>
    <lineage>
        <taxon>Eukaryota</taxon>
        <taxon>Metazoa</taxon>
        <taxon>Ecdysozoa</taxon>
        <taxon>Arthropoda</taxon>
        <taxon>Hexapoda</taxon>
        <taxon>Insecta</taxon>
        <taxon>Pterygota</taxon>
        <taxon>Neoptera</taxon>
        <taxon>Endopterygota</taxon>
        <taxon>Lepidoptera</taxon>
        <taxon>Glossata</taxon>
        <taxon>Ditrysia</taxon>
        <taxon>Papilionoidea</taxon>
        <taxon>Nymphalidae</taxon>
        <taxon>Satyrinae</taxon>
        <taxon>Satyrini</taxon>
        <taxon>Parargina</taxon>
        <taxon>Pararge</taxon>
    </lineage>
</organism>
<protein>
    <submittedName>
        <fullName evidence="3">Jg27127 protein</fullName>
    </submittedName>
</protein>
<name>A0A8S4QUT1_9NEOP</name>
<evidence type="ECO:0000313" key="3">
    <source>
        <dbReference type="EMBL" id="CAH2218418.1"/>
    </source>
</evidence>
<dbReference type="EMBL" id="CAKXAJ010019547">
    <property type="protein sequence ID" value="CAH2218418.1"/>
    <property type="molecule type" value="Genomic_DNA"/>
</dbReference>
<dbReference type="Proteomes" id="UP000838756">
    <property type="component" value="Unassembled WGS sequence"/>
</dbReference>
<reference evidence="3" key="1">
    <citation type="submission" date="2022-03" db="EMBL/GenBank/DDBJ databases">
        <authorList>
            <person name="Lindestad O."/>
        </authorList>
    </citation>
    <scope>NUCLEOTIDE SEQUENCE</scope>
</reference>
<keyword evidence="2" id="KW-1133">Transmembrane helix</keyword>
<keyword evidence="2" id="KW-0812">Transmembrane</keyword>
<gene>
    <name evidence="3" type="primary">jg27127</name>
    <name evidence="3" type="ORF">PAEG_LOCUS6252</name>
</gene>
<sequence>MEWRPQTPENAVLVDPQRVGPAPSSESLRARKGPKTVLLCACAAGTDFLQIVGGCSTFLMLMRQFNLRERGDYV</sequence>
<feature type="region of interest" description="Disordered" evidence="1">
    <location>
        <begin position="1"/>
        <end position="29"/>
    </location>
</feature>
<feature type="transmembrane region" description="Helical" evidence="2">
    <location>
        <begin position="36"/>
        <end position="61"/>
    </location>
</feature>
<evidence type="ECO:0000313" key="4">
    <source>
        <dbReference type="Proteomes" id="UP000838756"/>
    </source>
</evidence>
<proteinExistence type="predicted"/>